<feature type="transmembrane region" description="Helical" evidence="1">
    <location>
        <begin position="6"/>
        <end position="28"/>
    </location>
</feature>
<evidence type="ECO:0000313" key="2">
    <source>
        <dbReference type="EMBL" id="MCJ8352692.1"/>
    </source>
</evidence>
<keyword evidence="1" id="KW-1133">Transmembrane helix</keyword>
<proteinExistence type="predicted"/>
<dbReference type="RefSeq" id="WP_175576162.1">
    <property type="nucleotide sequence ID" value="NZ_CP094848.1"/>
</dbReference>
<dbReference type="Proteomes" id="UP001202887">
    <property type="component" value="Unassembled WGS sequence"/>
</dbReference>
<dbReference type="AlphaFoldDB" id="A0AAW5EPM8"/>
<name>A0AAW5EPM8_NOVHA</name>
<reference evidence="2" key="2">
    <citation type="submission" date="2022-03" db="EMBL/GenBank/DDBJ databases">
        <authorList>
            <person name="Ryngajllo M."/>
            <person name="Jacek P."/>
            <person name="Kubiak K."/>
        </authorList>
    </citation>
    <scope>NUCLEOTIDE SEQUENCE</scope>
    <source>
        <strain evidence="2">SI1</strain>
    </source>
</reference>
<keyword evidence="1" id="KW-0812">Transmembrane</keyword>
<comment type="caution">
    <text evidence="2">The sequence shown here is derived from an EMBL/GenBank/DDBJ whole genome shotgun (WGS) entry which is preliminary data.</text>
</comment>
<accession>A0AAW5EPM8</accession>
<sequence length="46" mass="4769">MSLFVAGLLVGFAGGLISAGAGVGLFLWRQQRRALAVRMALGSPDH</sequence>
<protein>
    <submittedName>
        <fullName evidence="2">Uncharacterized protein</fullName>
    </submittedName>
</protein>
<keyword evidence="1" id="KW-0472">Membrane</keyword>
<evidence type="ECO:0000313" key="3">
    <source>
        <dbReference type="Proteomes" id="UP001202887"/>
    </source>
</evidence>
<evidence type="ECO:0000256" key="1">
    <source>
        <dbReference type="SAM" id="Phobius"/>
    </source>
</evidence>
<organism evidence="2 3">
    <name type="scientific">Novacetimonas hansenii</name>
    <name type="common">Komagataeibacter hansenii</name>
    <dbReference type="NCBI Taxonomy" id="436"/>
    <lineage>
        <taxon>Bacteria</taxon>
        <taxon>Pseudomonadati</taxon>
        <taxon>Pseudomonadota</taxon>
        <taxon>Alphaproteobacteria</taxon>
        <taxon>Acetobacterales</taxon>
        <taxon>Acetobacteraceae</taxon>
        <taxon>Novacetimonas</taxon>
    </lineage>
</organism>
<gene>
    <name evidence="2" type="ORF">K1W68_01550</name>
</gene>
<dbReference type="EMBL" id="JAIBCX010000003">
    <property type="protein sequence ID" value="MCJ8352692.1"/>
    <property type="molecule type" value="Genomic_DNA"/>
</dbReference>
<reference evidence="2" key="1">
    <citation type="journal article" date="2021" name="Polymers (Basel)">
        <title>Highly Stretchable Bacterial Cellulose Produced by Komagataeibacter hansenii SI1.</title>
        <authorList>
            <person name="Cielecka I."/>
            <person name="Ryngajllo M."/>
            <person name="Maniukiewicz W."/>
            <person name="Bielecki S."/>
        </authorList>
    </citation>
    <scope>NUCLEOTIDE SEQUENCE</scope>
    <source>
        <strain evidence="2">SI1</strain>
    </source>
</reference>